<reference evidence="2" key="1">
    <citation type="submission" date="2022-03" db="EMBL/GenBank/DDBJ databases">
        <title>Complete genome sequence of Caldinitratiruptor microaerophilus.</title>
        <authorList>
            <person name="Mukaiyama R."/>
            <person name="Nishiyama T."/>
            <person name="Ueda K."/>
        </authorList>
    </citation>
    <scope>NUCLEOTIDE SEQUENCE</scope>
    <source>
        <strain evidence="2">JCM 16183</strain>
    </source>
</reference>
<feature type="transmembrane region" description="Helical" evidence="1">
    <location>
        <begin position="6"/>
        <end position="25"/>
    </location>
</feature>
<keyword evidence="3" id="KW-1185">Reference proteome</keyword>
<dbReference type="RefSeq" id="WP_264841807.1">
    <property type="nucleotide sequence ID" value="NZ_AP025628.1"/>
</dbReference>
<accession>A0AA35G8K8</accession>
<evidence type="ECO:0008006" key="4">
    <source>
        <dbReference type="Google" id="ProtNLM"/>
    </source>
</evidence>
<keyword evidence="1" id="KW-0812">Transmembrane</keyword>
<dbReference type="AlphaFoldDB" id="A0AA35G8K8"/>
<dbReference type="EMBL" id="AP025628">
    <property type="protein sequence ID" value="BDG61130.1"/>
    <property type="molecule type" value="Genomic_DNA"/>
</dbReference>
<dbReference type="KEGG" id="cmic:caldi_22200"/>
<evidence type="ECO:0000256" key="1">
    <source>
        <dbReference type="SAM" id="Phobius"/>
    </source>
</evidence>
<name>A0AA35G8K8_9FIRM</name>
<sequence>MTSYLPYAVGGFLFLALAAFALAPLRRRESGPAFDEEPPDPLQEREKVYARLADLEYDYRSGKMSEEEYQTLREALLEQAAALLDAEEGSR</sequence>
<keyword evidence="1" id="KW-1133">Transmembrane helix</keyword>
<evidence type="ECO:0000313" key="2">
    <source>
        <dbReference type="EMBL" id="BDG61130.1"/>
    </source>
</evidence>
<keyword evidence="1" id="KW-0472">Membrane</keyword>
<evidence type="ECO:0000313" key="3">
    <source>
        <dbReference type="Proteomes" id="UP001163687"/>
    </source>
</evidence>
<organism evidence="2 3">
    <name type="scientific">Caldinitratiruptor microaerophilus</name>
    <dbReference type="NCBI Taxonomy" id="671077"/>
    <lineage>
        <taxon>Bacteria</taxon>
        <taxon>Bacillati</taxon>
        <taxon>Bacillota</taxon>
        <taxon>Clostridia</taxon>
        <taxon>Eubacteriales</taxon>
        <taxon>Symbiobacteriaceae</taxon>
        <taxon>Caldinitratiruptor</taxon>
    </lineage>
</organism>
<protein>
    <recommendedName>
        <fullName evidence="4">SHOCT domain-containing protein</fullName>
    </recommendedName>
</protein>
<gene>
    <name evidence="2" type="ORF">caldi_22200</name>
</gene>
<dbReference type="Proteomes" id="UP001163687">
    <property type="component" value="Chromosome"/>
</dbReference>
<proteinExistence type="predicted"/>